<keyword evidence="1" id="KW-0812">Transmembrane</keyword>
<feature type="transmembrane region" description="Helical" evidence="1">
    <location>
        <begin position="647"/>
        <end position="664"/>
    </location>
</feature>
<keyword evidence="4" id="KW-1185">Reference proteome</keyword>
<name>A0ABW1NN09_9ACTN</name>
<evidence type="ECO:0000313" key="3">
    <source>
        <dbReference type="EMBL" id="MFC6084566.1"/>
    </source>
</evidence>
<keyword evidence="1" id="KW-0472">Membrane</keyword>
<dbReference type="EMBL" id="JBHSRF010000045">
    <property type="protein sequence ID" value="MFC6084566.1"/>
    <property type="molecule type" value="Genomic_DNA"/>
</dbReference>
<feature type="transmembrane region" description="Helical" evidence="1">
    <location>
        <begin position="670"/>
        <end position="691"/>
    </location>
</feature>
<keyword evidence="2" id="KW-0732">Signal</keyword>
<evidence type="ECO:0000256" key="2">
    <source>
        <dbReference type="SAM" id="SignalP"/>
    </source>
</evidence>
<feature type="transmembrane region" description="Helical" evidence="1">
    <location>
        <begin position="386"/>
        <end position="411"/>
    </location>
</feature>
<reference evidence="4" key="1">
    <citation type="journal article" date="2019" name="Int. J. Syst. Evol. Microbiol.">
        <title>The Global Catalogue of Microorganisms (GCM) 10K type strain sequencing project: providing services to taxonomists for standard genome sequencing and annotation.</title>
        <authorList>
            <consortium name="The Broad Institute Genomics Platform"/>
            <consortium name="The Broad Institute Genome Sequencing Center for Infectious Disease"/>
            <person name="Wu L."/>
            <person name="Ma J."/>
        </authorList>
    </citation>
    <scope>NUCLEOTIDE SEQUENCE [LARGE SCALE GENOMIC DNA]</scope>
    <source>
        <strain evidence="4">JCM 30346</strain>
    </source>
</reference>
<feature type="transmembrane region" description="Helical" evidence="1">
    <location>
        <begin position="423"/>
        <end position="444"/>
    </location>
</feature>
<sequence length="708" mass="71323">MRRALVAVAVVLMGLVGVPAQAALADDPGGPVALIGVPGLHWDDVNATDTPNLWRLAGGSAVGSLSVRSVGRITCPYDGWLTVSAGVRSSVGSRCGPPPRFDREGGGAVIPGFDWLWTVRDAAYAGTLGDAAHAAGQCTTAVGHGAVLALADRKGRVDRYAETPGELADWSGCRFLAVDVDALIRPYLDGELLSPLPEKLSPAARTAALRSADAATGTVLSRLAPGTAVLVAGLADHGSEPHLRVAMWRPGAGDAAGHFLGAASTHRDDMVILPDITATMLDAAGIGVPPTVIGGAWRAGRATPLTEGAEALRRADVAGQTIRTLGGGFFTALAVLQVLFYGIAFLLLRRRRGLGGVRVAALALASLPVSTYLVNLTPWERAAVPAVALAGGVLACAAALTGLALAAPALWARRRGRAAPSGVLGASAVVAAVTAAVLLADLLTGTPLQLNSLMGYTGVVGARYYGLGNIPFALLATAVLLLTTVVADGLVRAGHRTVAVALVAGLGGFAMILDGWPGVGSDFGGVIAFVPGIAVAALLVAGKRVSVVRLGAFCVAGGVAVMGIAFLDHLRPPGSQTHLGRFAGQVLDGTFLPVILRKLGAMLSTLLSPNLMPIVIAALAFLVFAVLRPGAASAGLLPAVFERAPMLRAGLIGALVSGVVGMLVNDSGAAVLSMALALAVPLVMAAGVRALTPVPPASSAAVLQPAAT</sequence>
<comment type="caution">
    <text evidence="3">The sequence shown here is derived from an EMBL/GenBank/DDBJ whole genome shotgun (WGS) entry which is preliminary data.</text>
</comment>
<protein>
    <submittedName>
        <fullName evidence="3">Uncharacterized protein</fullName>
    </submittedName>
</protein>
<dbReference type="RefSeq" id="WP_380757763.1">
    <property type="nucleotide sequence ID" value="NZ_JBHSRF010000045.1"/>
</dbReference>
<evidence type="ECO:0000313" key="4">
    <source>
        <dbReference type="Proteomes" id="UP001596137"/>
    </source>
</evidence>
<feature type="transmembrane region" description="Helical" evidence="1">
    <location>
        <begin position="547"/>
        <end position="567"/>
    </location>
</feature>
<feature type="transmembrane region" description="Helical" evidence="1">
    <location>
        <begin position="523"/>
        <end position="540"/>
    </location>
</feature>
<feature type="signal peptide" evidence="2">
    <location>
        <begin position="1"/>
        <end position="22"/>
    </location>
</feature>
<organism evidence="3 4">
    <name type="scientific">Sphaerisporangium aureirubrum</name>
    <dbReference type="NCBI Taxonomy" id="1544736"/>
    <lineage>
        <taxon>Bacteria</taxon>
        <taxon>Bacillati</taxon>
        <taxon>Actinomycetota</taxon>
        <taxon>Actinomycetes</taxon>
        <taxon>Streptosporangiales</taxon>
        <taxon>Streptosporangiaceae</taxon>
        <taxon>Sphaerisporangium</taxon>
    </lineage>
</organism>
<feature type="transmembrane region" description="Helical" evidence="1">
    <location>
        <begin position="498"/>
        <end position="517"/>
    </location>
</feature>
<feature type="transmembrane region" description="Helical" evidence="1">
    <location>
        <begin position="329"/>
        <end position="348"/>
    </location>
</feature>
<gene>
    <name evidence="3" type="ORF">ACFP1K_25635</name>
</gene>
<dbReference type="SUPFAM" id="SSF53649">
    <property type="entry name" value="Alkaline phosphatase-like"/>
    <property type="match status" value="1"/>
</dbReference>
<feature type="transmembrane region" description="Helical" evidence="1">
    <location>
        <begin position="606"/>
        <end position="627"/>
    </location>
</feature>
<dbReference type="Proteomes" id="UP001596137">
    <property type="component" value="Unassembled WGS sequence"/>
</dbReference>
<feature type="transmembrane region" description="Helical" evidence="1">
    <location>
        <begin position="355"/>
        <end position="374"/>
    </location>
</feature>
<dbReference type="Gene3D" id="3.40.720.10">
    <property type="entry name" value="Alkaline Phosphatase, subunit A"/>
    <property type="match status" value="1"/>
</dbReference>
<accession>A0ABW1NN09</accession>
<feature type="transmembrane region" description="Helical" evidence="1">
    <location>
        <begin position="464"/>
        <end position="486"/>
    </location>
</feature>
<proteinExistence type="predicted"/>
<feature type="chain" id="PRO_5046675045" evidence="2">
    <location>
        <begin position="23"/>
        <end position="708"/>
    </location>
</feature>
<evidence type="ECO:0000256" key="1">
    <source>
        <dbReference type="SAM" id="Phobius"/>
    </source>
</evidence>
<keyword evidence="1" id="KW-1133">Transmembrane helix</keyword>
<dbReference type="InterPro" id="IPR017850">
    <property type="entry name" value="Alkaline_phosphatase_core_sf"/>
</dbReference>